<dbReference type="InterPro" id="IPR049945">
    <property type="entry name" value="AAA_22"/>
</dbReference>
<feature type="region of interest" description="Disordered" evidence="8">
    <location>
        <begin position="1"/>
        <end position="31"/>
    </location>
</feature>
<dbReference type="EMBL" id="BMAO01013929">
    <property type="protein sequence ID" value="GFQ91800.1"/>
    <property type="molecule type" value="Genomic_DNA"/>
</dbReference>
<evidence type="ECO:0000313" key="11">
    <source>
        <dbReference type="Proteomes" id="UP000887116"/>
    </source>
</evidence>
<evidence type="ECO:0000313" key="10">
    <source>
        <dbReference type="EMBL" id="GFQ91800.1"/>
    </source>
</evidence>
<dbReference type="PIRSF" id="PIRSF001767">
    <property type="entry name" value="Cdc6"/>
    <property type="match status" value="1"/>
</dbReference>
<dbReference type="GO" id="GO:0006270">
    <property type="term" value="P:DNA replication initiation"/>
    <property type="evidence" value="ECO:0007669"/>
    <property type="project" value="UniProtKB-UniRule"/>
</dbReference>
<dbReference type="FunFam" id="3.40.50.300:FF:000547">
    <property type="entry name" value="Cell division control protein"/>
    <property type="match status" value="1"/>
</dbReference>
<keyword evidence="5 7" id="KW-0539">Nucleus</keyword>
<dbReference type="SMART" id="SM01074">
    <property type="entry name" value="Cdc6_C"/>
    <property type="match status" value="1"/>
</dbReference>
<dbReference type="InterPro" id="IPR027417">
    <property type="entry name" value="P-loop_NTPase"/>
</dbReference>
<dbReference type="GO" id="GO:0051301">
    <property type="term" value="P:cell division"/>
    <property type="evidence" value="ECO:0007669"/>
    <property type="project" value="UniProtKB-UniRule"/>
</dbReference>
<dbReference type="PANTHER" id="PTHR10763">
    <property type="entry name" value="CELL DIVISION CONTROL PROTEIN 6-RELATED"/>
    <property type="match status" value="1"/>
</dbReference>
<dbReference type="SUPFAM" id="SSF46785">
    <property type="entry name" value="Winged helix' DNA-binding domain"/>
    <property type="match status" value="1"/>
</dbReference>
<gene>
    <name evidence="10" type="primary">Cdc6</name>
    <name evidence="10" type="ORF">TNCT_203601</name>
</gene>
<dbReference type="OrthoDB" id="1926878at2759"/>
<organism evidence="10 11">
    <name type="scientific">Trichonephila clavata</name>
    <name type="common">Joro spider</name>
    <name type="synonym">Nephila clavata</name>
    <dbReference type="NCBI Taxonomy" id="2740835"/>
    <lineage>
        <taxon>Eukaryota</taxon>
        <taxon>Metazoa</taxon>
        <taxon>Ecdysozoa</taxon>
        <taxon>Arthropoda</taxon>
        <taxon>Chelicerata</taxon>
        <taxon>Arachnida</taxon>
        <taxon>Araneae</taxon>
        <taxon>Araneomorphae</taxon>
        <taxon>Entelegynae</taxon>
        <taxon>Araneoidea</taxon>
        <taxon>Nephilidae</taxon>
        <taxon>Trichonephila</taxon>
    </lineage>
</organism>
<keyword evidence="3 10" id="KW-0132">Cell division</keyword>
<dbReference type="InterPro" id="IPR036390">
    <property type="entry name" value="WH_DNA-bd_sf"/>
</dbReference>
<name>A0A8X6J4X7_TRICU</name>
<evidence type="ECO:0000256" key="8">
    <source>
        <dbReference type="SAM" id="MobiDB-lite"/>
    </source>
</evidence>
<dbReference type="InterPro" id="IPR016314">
    <property type="entry name" value="Cdc6/18"/>
</dbReference>
<sequence>MSVQAQLHFPVKKRNVSTKKSENSSPKSMSVKRALFGEAQNTASPKKARITNENVFDITPEEKCLPHSISLLMKAKQAFHISLPSKLVGRSKEIADIHSYIDERIINKTSGSLYISGAPGTGKTCSLMHVLKNFGKKFSLAFVNCMSVSSPTTIYKTIGKELGLQSKIINSKNVAESLQKHVTSSKTPVVMVLDEIEQLDCKGQQVLYNLFKWPHLPQSVLVLVTIANAMDLTDRILPRLHTFGYQPKLLNFPPYTKEQIVSILEDRLSEVQNNGTLVIKPIAIQFCARKIAAESGDVRKALNVCMRAIQVVEKRFSKQATLKSTSDDRCNPGSPMKRSTVVQCVDVQEISAVLHEVYGSRLQTSTSNSESITMPLHSMILLCTLILMKKHCRLLDMTIGKAYNLYKKICMKRDIAGVDESEFHRICCDMESQGILLKKPAKTARLTKIILKIDEKEAEHIVQDKAMLPSILADCSVLDK</sequence>
<evidence type="ECO:0000256" key="5">
    <source>
        <dbReference type="ARBA" id="ARBA00023242"/>
    </source>
</evidence>
<dbReference type="Gene3D" id="1.10.8.60">
    <property type="match status" value="1"/>
</dbReference>
<dbReference type="InterPro" id="IPR015163">
    <property type="entry name" value="Cdc6_C"/>
</dbReference>
<reference evidence="10" key="1">
    <citation type="submission" date="2020-07" db="EMBL/GenBank/DDBJ databases">
        <title>Multicomponent nature underlies the extraordinary mechanical properties of spider dragline silk.</title>
        <authorList>
            <person name="Kono N."/>
            <person name="Nakamura H."/>
            <person name="Mori M."/>
            <person name="Yoshida Y."/>
            <person name="Ohtoshi R."/>
            <person name="Malay A.D."/>
            <person name="Moran D.A.P."/>
            <person name="Tomita M."/>
            <person name="Numata K."/>
            <person name="Arakawa K."/>
        </authorList>
    </citation>
    <scope>NUCLEOTIDE SEQUENCE</scope>
</reference>
<dbReference type="GO" id="GO:0003688">
    <property type="term" value="F:DNA replication origin binding"/>
    <property type="evidence" value="ECO:0007669"/>
    <property type="project" value="TreeGrafter"/>
</dbReference>
<comment type="similarity">
    <text evidence="2 7">Belongs to the CDC6/cdc18 family.</text>
</comment>
<comment type="caution">
    <text evidence="10">The sequence shown here is derived from an EMBL/GenBank/DDBJ whole genome shotgun (WGS) entry which is preliminary data.</text>
</comment>
<dbReference type="GO" id="GO:0005634">
    <property type="term" value="C:nucleus"/>
    <property type="evidence" value="ECO:0007669"/>
    <property type="project" value="UniProtKB-SubCell"/>
</dbReference>
<comment type="function">
    <text evidence="7">Involved in the initiation of DNA replication. Also participates in checkpoint controls that ensure DNA replication is completed before mitosis is initiated.</text>
</comment>
<evidence type="ECO:0000256" key="7">
    <source>
        <dbReference type="PIRNR" id="PIRNR001767"/>
    </source>
</evidence>
<dbReference type="GO" id="GO:0033314">
    <property type="term" value="P:mitotic DNA replication checkpoint signaling"/>
    <property type="evidence" value="ECO:0007669"/>
    <property type="project" value="TreeGrafter"/>
</dbReference>
<keyword evidence="6" id="KW-0131">Cell cycle</keyword>
<dbReference type="Pfam" id="PF09079">
    <property type="entry name" value="WHD_Cdc6"/>
    <property type="match status" value="1"/>
</dbReference>
<dbReference type="CDD" id="cd00009">
    <property type="entry name" value="AAA"/>
    <property type="match status" value="1"/>
</dbReference>
<evidence type="ECO:0000256" key="4">
    <source>
        <dbReference type="ARBA" id="ARBA00022705"/>
    </source>
</evidence>
<dbReference type="Proteomes" id="UP000887116">
    <property type="component" value="Unassembled WGS sequence"/>
</dbReference>
<feature type="domain" description="Cdc6 C-terminal" evidence="9">
    <location>
        <begin position="382"/>
        <end position="462"/>
    </location>
</feature>
<dbReference type="AlphaFoldDB" id="A0A8X6J4X7"/>
<evidence type="ECO:0000256" key="1">
    <source>
        <dbReference type="ARBA" id="ARBA00004123"/>
    </source>
</evidence>
<keyword evidence="4" id="KW-0235">DNA replication</keyword>
<dbReference type="InterPro" id="IPR050311">
    <property type="entry name" value="ORC1/CDC6"/>
</dbReference>
<evidence type="ECO:0000259" key="9">
    <source>
        <dbReference type="SMART" id="SM01074"/>
    </source>
</evidence>
<evidence type="ECO:0000256" key="2">
    <source>
        <dbReference type="ARBA" id="ARBA00006184"/>
    </source>
</evidence>
<accession>A0A8X6J4X7</accession>
<protein>
    <recommendedName>
        <fullName evidence="7">Cell division control protein</fullName>
    </recommendedName>
</protein>
<proteinExistence type="inferred from homology"/>
<keyword evidence="11" id="KW-1185">Reference proteome</keyword>
<dbReference type="Pfam" id="PF22606">
    <property type="entry name" value="Cdc6-ORC-like_ATPase_lid"/>
    <property type="match status" value="1"/>
</dbReference>
<dbReference type="InterPro" id="IPR036388">
    <property type="entry name" value="WH-like_DNA-bd_sf"/>
</dbReference>
<dbReference type="Gene3D" id="1.10.10.10">
    <property type="entry name" value="Winged helix-like DNA-binding domain superfamily/Winged helix DNA-binding domain"/>
    <property type="match status" value="1"/>
</dbReference>
<dbReference type="Pfam" id="PF13401">
    <property type="entry name" value="AAA_22"/>
    <property type="match status" value="1"/>
</dbReference>
<dbReference type="PANTHER" id="PTHR10763:SF26">
    <property type="entry name" value="CELL DIVISION CONTROL PROTEIN 6 HOMOLOG"/>
    <property type="match status" value="1"/>
</dbReference>
<comment type="subcellular location">
    <subcellularLocation>
        <location evidence="1 7">Nucleus</location>
    </subcellularLocation>
</comment>
<dbReference type="InterPro" id="IPR054425">
    <property type="entry name" value="Cdc6_ORC1-like_ATPase_lid"/>
</dbReference>
<dbReference type="SUPFAM" id="SSF52540">
    <property type="entry name" value="P-loop containing nucleoside triphosphate hydrolases"/>
    <property type="match status" value="1"/>
</dbReference>
<dbReference type="Gene3D" id="3.40.50.300">
    <property type="entry name" value="P-loop containing nucleotide triphosphate hydrolases"/>
    <property type="match status" value="1"/>
</dbReference>
<evidence type="ECO:0000256" key="6">
    <source>
        <dbReference type="ARBA" id="ARBA00023306"/>
    </source>
</evidence>
<evidence type="ECO:0000256" key="3">
    <source>
        <dbReference type="ARBA" id="ARBA00022618"/>
    </source>
</evidence>